<dbReference type="Pfam" id="PF09179">
    <property type="entry name" value="TilS"/>
    <property type="match status" value="1"/>
</dbReference>
<comment type="similarity">
    <text evidence="8">Belongs to the tRNA(Ile)-lysidine synthase family.</text>
</comment>
<dbReference type="GO" id="GO:0005524">
    <property type="term" value="F:ATP binding"/>
    <property type="evidence" value="ECO:0007669"/>
    <property type="project" value="UniProtKB-UniRule"/>
</dbReference>
<dbReference type="PANTHER" id="PTHR43033">
    <property type="entry name" value="TRNA(ILE)-LYSIDINE SYNTHASE-RELATED"/>
    <property type="match status" value="1"/>
</dbReference>
<keyword evidence="2 8" id="KW-0963">Cytoplasm</keyword>
<feature type="binding site" evidence="8">
    <location>
        <begin position="34"/>
        <end position="39"/>
    </location>
    <ligand>
        <name>ATP</name>
        <dbReference type="ChEBI" id="CHEBI:30616"/>
    </ligand>
</feature>
<dbReference type="STRING" id="449.LHA_1213"/>
<evidence type="ECO:0000256" key="5">
    <source>
        <dbReference type="ARBA" id="ARBA00022741"/>
    </source>
</evidence>
<evidence type="ECO:0000256" key="6">
    <source>
        <dbReference type="ARBA" id="ARBA00022840"/>
    </source>
</evidence>
<dbReference type="InterPro" id="IPR012094">
    <property type="entry name" value="tRNA_Ile_lys_synt"/>
</dbReference>
<dbReference type="SUPFAM" id="SSF56037">
    <property type="entry name" value="PheT/TilS domain"/>
    <property type="match status" value="1"/>
</dbReference>
<dbReference type="GO" id="GO:0032267">
    <property type="term" value="F:tRNA(Ile)-lysidine synthase activity"/>
    <property type="evidence" value="ECO:0007669"/>
    <property type="project" value="UniProtKB-EC"/>
</dbReference>
<dbReference type="OrthoDB" id="9807403at2"/>
<evidence type="ECO:0000313" key="11">
    <source>
        <dbReference type="Proteomes" id="UP000032803"/>
    </source>
</evidence>
<comment type="catalytic activity">
    <reaction evidence="7 8">
        <text>cytidine(34) in tRNA(Ile2) + L-lysine + ATP = lysidine(34) in tRNA(Ile2) + AMP + diphosphate + H(+)</text>
        <dbReference type="Rhea" id="RHEA:43744"/>
        <dbReference type="Rhea" id="RHEA-COMP:10625"/>
        <dbReference type="Rhea" id="RHEA-COMP:10670"/>
        <dbReference type="ChEBI" id="CHEBI:15378"/>
        <dbReference type="ChEBI" id="CHEBI:30616"/>
        <dbReference type="ChEBI" id="CHEBI:32551"/>
        <dbReference type="ChEBI" id="CHEBI:33019"/>
        <dbReference type="ChEBI" id="CHEBI:82748"/>
        <dbReference type="ChEBI" id="CHEBI:83665"/>
        <dbReference type="ChEBI" id="CHEBI:456215"/>
        <dbReference type="EC" id="6.3.4.19"/>
    </reaction>
</comment>
<dbReference type="PATRIC" id="fig|449.7.peg.3228"/>
<keyword evidence="6 8" id="KW-0067">ATP-binding</keyword>
<dbReference type="AlphaFoldDB" id="A0A0A8UNE5"/>
<gene>
    <name evidence="8 10" type="primary">tilS</name>
    <name evidence="10" type="ORF">LHA_1213</name>
</gene>
<organism evidence="10 11">
    <name type="scientific">Legionella hackeliae</name>
    <dbReference type="NCBI Taxonomy" id="449"/>
    <lineage>
        <taxon>Bacteria</taxon>
        <taxon>Pseudomonadati</taxon>
        <taxon>Pseudomonadota</taxon>
        <taxon>Gammaproteobacteria</taxon>
        <taxon>Legionellales</taxon>
        <taxon>Legionellaceae</taxon>
        <taxon>Legionella</taxon>
    </lineage>
</organism>
<comment type="subcellular location">
    <subcellularLocation>
        <location evidence="1 8">Cytoplasm</location>
    </subcellularLocation>
</comment>
<evidence type="ECO:0000256" key="4">
    <source>
        <dbReference type="ARBA" id="ARBA00022694"/>
    </source>
</evidence>
<dbReference type="HOGENOM" id="CLU_018869_2_0_6"/>
<evidence type="ECO:0000259" key="9">
    <source>
        <dbReference type="SMART" id="SM00977"/>
    </source>
</evidence>
<dbReference type="GO" id="GO:0006400">
    <property type="term" value="P:tRNA modification"/>
    <property type="evidence" value="ECO:0007669"/>
    <property type="project" value="UniProtKB-UniRule"/>
</dbReference>
<dbReference type="InterPro" id="IPR014729">
    <property type="entry name" value="Rossmann-like_a/b/a_fold"/>
</dbReference>
<dbReference type="EC" id="6.3.4.19" evidence="8"/>
<dbReference type="HAMAP" id="MF_01161">
    <property type="entry name" value="tRNA_Ile_lys_synt"/>
    <property type="match status" value="1"/>
</dbReference>
<keyword evidence="4 8" id="KW-0819">tRNA processing</keyword>
<evidence type="ECO:0000256" key="7">
    <source>
        <dbReference type="ARBA" id="ARBA00048539"/>
    </source>
</evidence>
<dbReference type="PANTHER" id="PTHR43033:SF1">
    <property type="entry name" value="TRNA(ILE)-LYSIDINE SYNTHASE-RELATED"/>
    <property type="match status" value="1"/>
</dbReference>
<reference evidence="11" key="1">
    <citation type="submission" date="2014-09" db="EMBL/GenBank/DDBJ databases">
        <authorList>
            <person name="Gomez-Valero L."/>
        </authorList>
    </citation>
    <scope>NUCLEOTIDE SEQUENCE [LARGE SCALE GENOMIC DNA]</scope>
    <source>
        <strain evidence="11">ATCC35250</strain>
    </source>
</reference>
<name>A0A0A8UNE5_LEGHA</name>
<dbReference type="InterPro" id="IPR011063">
    <property type="entry name" value="TilS/TtcA_N"/>
</dbReference>
<evidence type="ECO:0000256" key="1">
    <source>
        <dbReference type="ARBA" id="ARBA00004496"/>
    </source>
</evidence>
<dbReference type="Gene3D" id="3.40.50.620">
    <property type="entry name" value="HUPs"/>
    <property type="match status" value="1"/>
</dbReference>
<dbReference type="InterPro" id="IPR012795">
    <property type="entry name" value="tRNA_Ile_lys_synt_N"/>
</dbReference>
<dbReference type="KEGG" id="lha:LHA_1213"/>
<feature type="domain" description="Lysidine-tRNA(Ile) synthetase C-terminal" evidence="9">
    <location>
        <begin position="367"/>
        <end position="438"/>
    </location>
</feature>
<protein>
    <recommendedName>
        <fullName evidence="8">tRNA(Ile)-lysidine synthase</fullName>
        <ecNumber evidence="8">6.3.4.19</ecNumber>
    </recommendedName>
    <alternativeName>
        <fullName evidence="8">tRNA(Ile)-2-lysyl-cytidine synthase</fullName>
    </alternativeName>
    <alternativeName>
        <fullName evidence="8">tRNA(Ile)-lysidine synthetase</fullName>
    </alternativeName>
</protein>
<dbReference type="Pfam" id="PF11734">
    <property type="entry name" value="TilS_C"/>
    <property type="match status" value="1"/>
</dbReference>
<keyword evidence="11" id="KW-1185">Reference proteome</keyword>
<comment type="function">
    <text evidence="8">Ligates lysine onto the cytidine present at position 34 of the AUA codon-specific tRNA(Ile) that contains the anticodon CAU, in an ATP-dependent manner. Cytidine is converted to lysidine, thus changing the amino acid specificity of the tRNA from methionine to isoleucine.</text>
</comment>
<dbReference type="GO" id="GO:0005737">
    <property type="term" value="C:cytoplasm"/>
    <property type="evidence" value="ECO:0007669"/>
    <property type="project" value="UniProtKB-SubCell"/>
</dbReference>
<comment type="domain">
    <text evidence="8">The N-terminal region contains the highly conserved SGGXDS motif, predicted to be a P-loop motif involved in ATP binding.</text>
</comment>
<dbReference type="Gene3D" id="1.20.59.20">
    <property type="match status" value="1"/>
</dbReference>
<dbReference type="NCBIfam" id="TIGR02433">
    <property type="entry name" value="lysidine_TilS_C"/>
    <property type="match status" value="1"/>
</dbReference>
<dbReference type="Pfam" id="PF01171">
    <property type="entry name" value="ATP_bind_3"/>
    <property type="match status" value="1"/>
</dbReference>
<evidence type="ECO:0000256" key="3">
    <source>
        <dbReference type="ARBA" id="ARBA00022598"/>
    </source>
</evidence>
<accession>A0A0A8UNE5</accession>
<keyword evidence="5 8" id="KW-0547">Nucleotide-binding</keyword>
<dbReference type="NCBIfam" id="TIGR02432">
    <property type="entry name" value="lysidine_TilS_N"/>
    <property type="match status" value="1"/>
</dbReference>
<evidence type="ECO:0000256" key="2">
    <source>
        <dbReference type="ARBA" id="ARBA00022490"/>
    </source>
</evidence>
<dbReference type="InterPro" id="IPR015262">
    <property type="entry name" value="tRNA_Ile_lys_synt_subst-bd"/>
</dbReference>
<dbReference type="SUPFAM" id="SSF52402">
    <property type="entry name" value="Adenine nucleotide alpha hydrolases-like"/>
    <property type="match status" value="1"/>
</dbReference>
<dbReference type="CDD" id="cd01992">
    <property type="entry name" value="TilS_N"/>
    <property type="match status" value="1"/>
</dbReference>
<keyword evidence="3 8" id="KW-0436">Ligase</keyword>
<dbReference type="SMART" id="SM00977">
    <property type="entry name" value="TilS_C"/>
    <property type="match status" value="1"/>
</dbReference>
<dbReference type="EMBL" id="LN681225">
    <property type="protein sequence ID" value="CEK10268.1"/>
    <property type="molecule type" value="Genomic_DNA"/>
</dbReference>
<dbReference type="SUPFAM" id="SSF82829">
    <property type="entry name" value="MesJ substrate recognition domain-like"/>
    <property type="match status" value="1"/>
</dbReference>
<evidence type="ECO:0000256" key="8">
    <source>
        <dbReference type="HAMAP-Rule" id="MF_01161"/>
    </source>
</evidence>
<evidence type="ECO:0000313" key="10">
    <source>
        <dbReference type="EMBL" id="CEK10268.1"/>
    </source>
</evidence>
<dbReference type="Proteomes" id="UP000032803">
    <property type="component" value="Chromosome I"/>
</dbReference>
<proteinExistence type="inferred from homology"/>
<sequence>MKNSWRWVLVINGLFDSEILQSLQGYHRLFVGYSGGLDSTVLLHALSSYPQLQPKLTAVHINHGISPNAQNWQKQCQQFCDSLKIPLIVKQVHFKRDSNVEDAARRARYKVFASLIEKNDCLILAHHLNDQAETLLLHLLRGTGIDGLSGMSSLKKFAEGVLLRPLLHSPRSTLETYANDNHLQWIDDESNENTAFSRNFLRHLVIPLLASRWPKIINNLARTSKHCQQAQENLEDLAKIDCPELAVISPQLPLAKLLPLTRARLTNVLRVWLKGNQIKLPSTATFNRLISEVIHARRDANSQVSWGDNICVRRYQDRLYLILKTQSSHLSVRWNSFPEPLDLGSGRGILSAHLTTRGLVIPPNSTIEVKFRQGGETLHWHGQTKQLKKLFQDWQIPPWLRESIPLLYINQELACVVGYAISDHFYKADSKTAFQLLLTFN</sequence>
<dbReference type="InterPro" id="IPR012796">
    <property type="entry name" value="Lysidine-tRNA-synth_C"/>
</dbReference>